<dbReference type="RefSeq" id="WP_209552040.1">
    <property type="nucleotide sequence ID" value="NZ_QFAY01000033.1"/>
</dbReference>
<evidence type="ECO:0000313" key="2">
    <source>
        <dbReference type="EMBL" id="MBP2622066.1"/>
    </source>
</evidence>
<dbReference type="Proteomes" id="UP001519349">
    <property type="component" value="Unassembled WGS sequence"/>
</dbReference>
<dbReference type="PANTHER" id="PTHR33303">
    <property type="entry name" value="CYTOPLASMIC PROTEIN-RELATED"/>
    <property type="match status" value="1"/>
</dbReference>
<organism evidence="2 3">
    <name type="scientific">Streptococcus panodentis</name>
    <dbReference type="NCBI Taxonomy" id="1581472"/>
    <lineage>
        <taxon>Bacteria</taxon>
        <taxon>Bacillati</taxon>
        <taxon>Bacillota</taxon>
        <taxon>Bacilli</taxon>
        <taxon>Lactobacillales</taxon>
        <taxon>Streptococcaceae</taxon>
        <taxon>Streptococcus</taxon>
    </lineage>
</organism>
<feature type="domain" description="CoA-binding" evidence="1">
    <location>
        <begin position="17"/>
        <end position="111"/>
    </location>
</feature>
<dbReference type="InterPro" id="IPR003781">
    <property type="entry name" value="CoA-bd"/>
</dbReference>
<evidence type="ECO:0000313" key="3">
    <source>
        <dbReference type="Proteomes" id="UP001519349"/>
    </source>
</evidence>
<protein>
    <submittedName>
        <fullName evidence="2">CoA-binding protein</fullName>
    </submittedName>
</protein>
<dbReference type="SMART" id="SM00881">
    <property type="entry name" value="CoA_binding"/>
    <property type="match status" value="1"/>
</dbReference>
<gene>
    <name evidence="2" type="ORF">DHL47_12210</name>
</gene>
<dbReference type="SUPFAM" id="SSF51735">
    <property type="entry name" value="NAD(P)-binding Rossmann-fold domains"/>
    <property type="match status" value="1"/>
</dbReference>
<proteinExistence type="predicted"/>
<keyword evidence="3" id="KW-1185">Reference proteome</keyword>
<evidence type="ECO:0000259" key="1">
    <source>
        <dbReference type="SMART" id="SM00881"/>
    </source>
</evidence>
<comment type="caution">
    <text evidence="2">The sequence shown here is derived from an EMBL/GenBank/DDBJ whole genome shotgun (WGS) entry which is preliminary data.</text>
</comment>
<dbReference type="EMBL" id="QFAY01000033">
    <property type="protein sequence ID" value="MBP2622066.1"/>
    <property type="molecule type" value="Genomic_DNA"/>
</dbReference>
<accession>A0ABS5AZQ9</accession>
<reference evidence="2 3" key="1">
    <citation type="submission" date="2018-05" db="EMBL/GenBank/DDBJ databases">
        <title>Draft genome sequence of Streptococcus panodentis CCUG 70867T.</title>
        <authorList>
            <person name="Salva-Serra F."/>
            <person name="Mendez V."/>
            <person name="Jaen-Luchoro D."/>
            <person name="Gonzales-Siles L."/>
            <person name="Karlsson R."/>
            <person name="Engstrom-Jakobsson H."/>
            <person name="Busquets A."/>
            <person name="Gomila M."/>
            <person name="Pineiro-Iglesias B."/>
            <person name="Bennasar-Figueras A."/>
            <person name="Seeger M."/>
            <person name="Moore E."/>
        </authorList>
    </citation>
    <scope>NUCLEOTIDE SEQUENCE [LARGE SCALE GENOMIC DNA]</scope>
    <source>
        <strain evidence="2 3">CCUG 70867</strain>
    </source>
</reference>
<name>A0ABS5AZQ9_9STRE</name>
<dbReference type="PANTHER" id="PTHR33303:SF2">
    <property type="entry name" value="COA-BINDING DOMAIN-CONTAINING PROTEIN"/>
    <property type="match status" value="1"/>
</dbReference>
<sequence length="145" mass="16402">MTYHFQNPSDGIVKHYLESSKVIAVVGLSDREEATSHRVSKEMQQRGYRIIPVNPRAAGGQILGETVYASLQDIPFPVDIVDVYRRSEFLPDAARDFLAADAKIFWAQLGLENEEAEQILRAAGRDDMVMNRCIKREHSRLVLGE</sequence>
<dbReference type="Gene3D" id="3.40.50.720">
    <property type="entry name" value="NAD(P)-binding Rossmann-like Domain"/>
    <property type="match status" value="1"/>
</dbReference>
<dbReference type="Pfam" id="PF13380">
    <property type="entry name" value="CoA_binding_2"/>
    <property type="match status" value="1"/>
</dbReference>
<dbReference type="InterPro" id="IPR036291">
    <property type="entry name" value="NAD(P)-bd_dom_sf"/>
</dbReference>